<organism evidence="3 4">
    <name type="scientific">Propioniciclava sinopodophylli</name>
    <dbReference type="NCBI Taxonomy" id="1837344"/>
    <lineage>
        <taxon>Bacteria</taxon>
        <taxon>Bacillati</taxon>
        <taxon>Actinomycetota</taxon>
        <taxon>Actinomycetes</taxon>
        <taxon>Propionibacteriales</taxon>
        <taxon>Propionibacteriaceae</taxon>
        <taxon>Propioniciclava</taxon>
    </lineage>
</organism>
<dbReference type="AlphaFoldDB" id="A0A4V2JSM2"/>
<dbReference type="GO" id="GO:0016491">
    <property type="term" value="F:oxidoreductase activity"/>
    <property type="evidence" value="ECO:0007669"/>
    <property type="project" value="UniProtKB-KW"/>
</dbReference>
<dbReference type="OrthoDB" id="9804774at2"/>
<proteinExistence type="inferred from homology"/>
<dbReference type="PANTHER" id="PTHR43943:SF17">
    <property type="entry name" value="3-PHENYLPROPIONATE-DIHYDRODIOL_CINNAMIC ACID-DIHYDRODIOL DEHYDROGENASE"/>
    <property type="match status" value="1"/>
</dbReference>
<reference evidence="3 4" key="1">
    <citation type="submission" date="2019-01" db="EMBL/GenBank/DDBJ databases">
        <title>Lactibacter flavus gen. nov., sp. nov., a novel bacterium of the family Propionibacteriaceae isolated from raw milk and dairy products.</title>
        <authorList>
            <person name="Huptas C."/>
            <person name="Wenning M."/>
            <person name="Breitenwieser F."/>
            <person name="Doll E."/>
            <person name="Von Neubeck M."/>
            <person name="Busse H.-J."/>
            <person name="Scherer S."/>
        </authorList>
    </citation>
    <scope>NUCLEOTIDE SEQUENCE [LARGE SCALE GENOMIC DNA]</scope>
    <source>
        <strain evidence="3 4">KCTC 33808</strain>
    </source>
</reference>
<dbReference type="Pfam" id="PF13561">
    <property type="entry name" value="adh_short_C2"/>
    <property type="match status" value="1"/>
</dbReference>
<dbReference type="InterPro" id="IPR002347">
    <property type="entry name" value="SDR_fam"/>
</dbReference>
<comment type="caution">
    <text evidence="3">The sequence shown here is derived from an EMBL/GenBank/DDBJ whole genome shotgun (WGS) entry which is preliminary data.</text>
</comment>
<evidence type="ECO:0000256" key="2">
    <source>
        <dbReference type="ARBA" id="ARBA00023002"/>
    </source>
</evidence>
<dbReference type="PRINTS" id="PR00081">
    <property type="entry name" value="GDHRDH"/>
</dbReference>
<dbReference type="EMBL" id="SDMQ01000003">
    <property type="protein sequence ID" value="TBT86588.1"/>
    <property type="molecule type" value="Genomic_DNA"/>
</dbReference>
<dbReference type="PANTHER" id="PTHR43943">
    <property type="entry name" value="DEHYDROGENASE/REDUCTASE (SDR FAMILY) MEMBER 4"/>
    <property type="match status" value="1"/>
</dbReference>
<dbReference type="SUPFAM" id="SSF51735">
    <property type="entry name" value="NAD(P)-binding Rossmann-fold domains"/>
    <property type="match status" value="1"/>
</dbReference>
<comment type="similarity">
    <text evidence="1">Belongs to the short-chain dehydrogenases/reductases (SDR) family.</text>
</comment>
<accession>A0A4V2JSM2</accession>
<dbReference type="InterPro" id="IPR036291">
    <property type="entry name" value="NAD(P)-bd_dom_sf"/>
</dbReference>
<evidence type="ECO:0000256" key="1">
    <source>
        <dbReference type="ARBA" id="ARBA00006484"/>
    </source>
</evidence>
<name>A0A4V2JSM2_9ACTN</name>
<keyword evidence="2" id="KW-0560">Oxidoreductase</keyword>
<protein>
    <submittedName>
        <fullName evidence="3">SDR family oxidoreductase</fullName>
    </submittedName>
</protein>
<evidence type="ECO:0000313" key="3">
    <source>
        <dbReference type="EMBL" id="TBT86588.1"/>
    </source>
</evidence>
<dbReference type="Gene3D" id="3.40.50.720">
    <property type="entry name" value="NAD(P)-binding Rossmann-like Domain"/>
    <property type="match status" value="1"/>
</dbReference>
<evidence type="ECO:0000313" key="4">
    <source>
        <dbReference type="Proteomes" id="UP000292373"/>
    </source>
</evidence>
<dbReference type="RefSeq" id="WP_131167373.1">
    <property type="nucleotide sequence ID" value="NZ_SDMQ01000003.1"/>
</dbReference>
<sequence>MDLGLTDKVFVVTAASGGLGRATADQLVAEGARVVLVARREQPLADAVAALGADRAVTLAADLNEPDTAARAAALAVETWGRLDGALVSVGGPPKGSVLGTSDDTYRAAFDTVVVSALRTARAVVAAASGPVALGFVLSTSVKEPLDTMALSNVTRPGLAMLIKQLANEFGDSGSRVVGIMPGTIQTDRINWLVDQSDDREAALAGMGDSAPMKRVGQPVEFGRVAAFLLSDAASFVTGCIIPVDGGRLRGL</sequence>
<dbReference type="Proteomes" id="UP000292373">
    <property type="component" value="Unassembled WGS sequence"/>
</dbReference>
<gene>
    <name evidence="3" type="ORF">ET989_04565</name>
</gene>
<keyword evidence="4" id="KW-1185">Reference proteome</keyword>